<dbReference type="AlphaFoldDB" id="A0ABD0VZ15"/>
<accession>A0ABD0VZ15</accession>
<proteinExistence type="predicted"/>
<protein>
    <recommendedName>
        <fullName evidence="3">Recombination activating protein 1</fullName>
    </recommendedName>
</protein>
<keyword evidence="2" id="KW-1185">Reference proteome</keyword>
<organism evidence="1 2">
    <name type="scientific">Umbra pygmaea</name>
    <name type="common">Eastern mudminnow</name>
    <dbReference type="NCBI Taxonomy" id="75934"/>
    <lineage>
        <taxon>Eukaryota</taxon>
        <taxon>Metazoa</taxon>
        <taxon>Chordata</taxon>
        <taxon>Craniata</taxon>
        <taxon>Vertebrata</taxon>
        <taxon>Euteleostomi</taxon>
        <taxon>Actinopterygii</taxon>
        <taxon>Neopterygii</taxon>
        <taxon>Teleostei</taxon>
        <taxon>Protacanthopterygii</taxon>
        <taxon>Esociformes</taxon>
        <taxon>Umbridae</taxon>
        <taxon>Umbra</taxon>
    </lineage>
</organism>
<comment type="caution">
    <text evidence="1">The sequence shown here is derived from an EMBL/GenBank/DDBJ whole genome shotgun (WGS) entry which is preliminary data.</text>
</comment>
<sequence>MCLDMDTKVELKVHKPCYNRRSGKLSKCKLRKLLNLSSEQEGLKLWRANVVKATLKKYLRCEQKRRLIAKLYNQKKVLTEKCANERFVGTGSVSTTTQHVCAMAPENTTQYLMDIVYKDMRIETSSSPFNTRGISKKCTQILGHLDRNSTSLKKLTLLLTFNQATQWTLPVSRGRSIAASLPGEVSLHLPLRAVTKVFQVNLLLQQVNVAGCSLVIQ</sequence>
<evidence type="ECO:0008006" key="3">
    <source>
        <dbReference type="Google" id="ProtNLM"/>
    </source>
</evidence>
<evidence type="ECO:0000313" key="1">
    <source>
        <dbReference type="EMBL" id="KAL0963040.1"/>
    </source>
</evidence>
<dbReference type="Proteomes" id="UP001557470">
    <property type="component" value="Unassembled WGS sequence"/>
</dbReference>
<dbReference type="EMBL" id="JAGEUA010000011">
    <property type="protein sequence ID" value="KAL0963040.1"/>
    <property type="molecule type" value="Genomic_DNA"/>
</dbReference>
<reference evidence="1 2" key="1">
    <citation type="submission" date="2024-06" db="EMBL/GenBank/DDBJ databases">
        <authorList>
            <person name="Pan Q."/>
            <person name="Wen M."/>
            <person name="Jouanno E."/>
            <person name="Zahm M."/>
            <person name="Klopp C."/>
            <person name="Cabau C."/>
            <person name="Louis A."/>
            <person name="Berthelot C."/>
            <person name="Parey E."/>
            <person name="Roest Crollius H."/>
            <person name="Montfort J."/>
            <person name="Robinson-Rechavi M."/>
            <person name="Bouchez O."/>
            <person name="Lampietro C."/>
            <person name="Lopez Roques C."/>
            <person name="Donnadieu C."/>
            <person name="Postlethwait J."/>
            <person name="Bobe J."/>
            <person name="Verreycken H."/>
            <person name="Guiguen Y."/>
        </authorList>
    </citation>
    <scope>NUCLEOTIDE SEQUENCE [LARGE SCALE GENOMIC DNA]</scope>
    <source>
        <strain evidence="1">Up_M1</strain>
        <tissue evidence="1">Testis</tissue>
    </source>
</reference>
<name>A0ABD0VZ15_UMBPY</name>
<evidence type="ECO:0000313" key="2">
    <source>
        <dbReference type="Proteomes" id="UP001557470"/>
    </source>
</evidence>
<gene>
    <name evidence="1" type="ORF">UPYG_G00348900</name>
</gene>